<dbReference type="InterPro" id="IPR003340">
    <property type="entry name" value="B3_DNA-bd"/>
</dbReference>
<dbReference type="PANTHER" id="PTHR31920:SF135">
    <property type="entry name" value="B3 DOMAIN-CONTAINING PROTEIN OS03G0621600-RELATED"/>
    <property type="match status" value="1"/>
</dbReference>
<evidence type="ECO:0000259" key="7">
    <source>
        <dbReference type="PROSITE" id="PS50863"/>
    </source>
</evidence>
<evidence type="ECO:0000313" key="8">
    <source>
        <dbReference type="EMBL" id="KAE7999828.1"/>
    </source>
</evidence>
<dbReference type="CDD" id="cd10017">
    <property type="entry name" value="B3_DNA"/>
    <property type="match status" value="2"/>
</dbReference>
<gene>
    <name evidence="8" type="ORF">FH972_004223</name>
</gene>
<protein>
    <recommendedName>
        <fullName evidence="7">TF-B3 domain-containing protein</fullName>
    </recommendedName>
</protein>
<dbReference type="GO" id="GO:0005634">
    <property type="term" value="C:nucleus"/>
    <property type="evidence" value="ECO:0007669"/>
    <property type="project" value="UniProtKB-SubCell"/>
</dbReference>
<comment type="subcellular location">
    <subcellularLocation>
        <location evidence="1">Nucleus</location>
    </subcellularLocation>
</comment>
<keyword evidence="9" id="KW-1185">Reference proteome</keyword>
<evidence type="ECO:0000256" key="3">
    <source>
        <dbReference type="ARBA" id="ARBA00023125"/>
    </source>
</evidence>
<accession>A0A5N6QKD8</accession>
<dbReference type="PANTHER" id="PTHR31920">
    <property type="entry name" value="B3 DOMAIN-CONTAINING"/>
    <property type="match status" value="1"/>
</dbReference>
<proteinExistence type="predicted"/>
<reference evidence="8 9" key="1">
    <citation type="submission" date="2019-06" db="EMBL/GenBank/DDBJ databases">
        <title>A chromosomal-level reference genome of Carpinus fangiana (Coryloideae, Betulaceae).</title>
        <authorList>
            <person name="Yang X."/>
            <person name="Wang Z."/>
            <person name="Zhang L."/>
            <person name="Hao G."/>
            <person name="Liu J."/>
            <person name="Yang Y."/>
        </authorList>
    </citation>
    <scope>NUCLEOTIDE SEQUENCE [LARGE SCALE GENOMIC DNA]</scope>
    <source>
        <strain evidence="8">Cfa_2016G</strain>
        <tissue evidence="8">Leaf</tissue>
    </source>
</reference>
<dbReference type="SMART" id="SM01019">
    <property type="entry name" value="B3"/>
    <property type="match status" value="2"/>
</dbReference>
<dbReference type="GO" id="GO:0003677">
    <property type="term" value="F:DNA binding"/>
    <property type="evidence" value="ECO:0007669"/>
    <property type="project" value="UniProtKB-KW"/>
</dbReference>
<evidence type="ECO:0000256" key="5">
    <source>
        <dbReference type="ARBA" id="ARBA00023242"/>
    </source>
</evidence>
<keyword evidence="2" id="KW-0805">Transcription regulation</keyword>
<evidence type="ECO:0000313" key="9">
    <source>
        <dbReference type="Proteomes" id="UP000327013"/>
    </source>
</evidence>
<feature type="compositionally biased region" description="Polar residues" evidence="6">
    <location>
        <begin position="159"/>
        <end position="170"/>
    </location>
</feature>
<feature type="region of interest" description="Disordered" evidence="6">
    <location>
        <begin position="153"/>
        <end position="180"/>
    </location>
</feature>
<organism evidence="8 9">
    <name type="scientific">Carpinus fangiana</name>
    <dbReference type="NCBI Taxonomy" id="176857"/>
    <lineage>
        <taxon>Eukaryota</taxon>
        <taxon>Viridiplantae</taxon>
        <taxon>Streptophyta</taxon>
        <taxon>Embryophyta</taxon>
        <taxon>Tracheophyta</taxon>
        <taxon>Spermatophyta</taxon>
        <taxon>Magnoliopsida</taxon>
        <taxon>eudicotyledons</taxon>
        <taxon>Gunneridae</taxon>
        <taxon>Pentapetalae</taxon>
        <taxon>rosids</taxon>
        <taxon>fabids</taxon>
        <taxon>Fagales</taxon>
        <taxon>Betulaceae</taxon>
        <taxon>Carpinus</taxon>
    </lineage>
</organism>
<sequence>MQNHRGKQEKRKRTTQRETESQMEMSCGHRRARASSFNDRPKFFKLFRPASSSNQLSIPPDFAMHFNGRIPEEVYLIDRARKSWSVQLEEIGGRVCFTNGWECFKSDHFLNFGDFLTFEYNRSSSFEVEVFDRRGCRKEEPIDISETIADLKLEHDTSAEQNETGDSSEASGHKSRTLEKNNTPEVVAQLVASKTPHFVLSISRCTLSTVYIHKSVVKAFKIALKPEIVLRDQNGKPWPGVRIKFKKDGRIAIGSGWSYFANKNIKVGDQCVFEFVIQRGNTCEEIRVHVLRGNARMKKPSSHWHWHRNVKKRKNG</sequence>
<dbReference type="Gene3D" id="2.40.330.10">
    <property type="entry name" value="DNA-binding pseudobarrel domain"/>
    <property type="match status" value="2"/>
</dbReference>
<name>A0A5N6QKD8_9ROSI</name>
<dbReference type="InterPro" id="IPR050655">
    <property type="entry name" value="Plant_B3_domain"/>
</dbReference>
<evidence type="ECO:0000256" key="4">
    <source>
        <dbReference type="ARBA" id="ARBA00023163"/>
    </source>
</evidence>
<feature type="region of interest" description="Disordered" evidence="6">
    <location>
        <begin position="1"/>
        <end position="31"/>
    </location>
</feature>
<dbReference type="OrthoDB" id="1666376at2759"/>
<evidence type="ECO:0000256" key="6">
    <source>
        <dbReference type="SAM" id="MobiDB-lite"/>
    </source>
</evidence>
<dbReference type="EMBL" id="CM017321">
    <property type="protein sequence ID" value="KAE7999828.1"/>
    <property type="molecule type" value="Genomic_DNA"/>
</dbReference>
<dbReference type="Pfam" id="PF02362">
    <property type="entry name" value="B3"/>
    <property type="match status" value="2"/>
</dbReference>
<dbReference type="SUPFAM" id="SSF101936">
    <property type="entry name" value="DNA-binding pseudobarrel domain"/>
    <property type="match status" value="2"/>
</dbReference>
<dbReference type="AlphaFoldDB" id="A0A5N6QKD8"/>
<keyword evidence="3" id="KW-0238">DNA-binding</keyword>
<dbReference type="Proteomes" id="UP000327013">
    <property type="component" value="Chromosome 1"/>
</dbReference>
<dbReference type="PROSITE" id="PS50863">
    <property type="entry name" value="B3"/>
    <property type="match status" value="1"/>
</dbReference>
<evidence type="ECO:0000256" key="1">
    <source>
        <dbReference type="ARBA" id="ARBA00004123"/>
    </source>
</evidence>
<evidence type="ECO:0000256" key="2">
    <source>
        <dbReference type="ARBA" id="ARBA00023015"/>
    </source>
</evidence>
<dbReference type="InterPro" id="IPR015300">
    <property type="entry name" value="DNA-bd_pseudobarrel_sf"/>
</dbReference>
<feature type="domain" description="TF-B3" evidence="7">
    <location>
        <begin position="41"/>
        <end position="134"/>
    </location>
</feature>
<keyword evidence="5" id="KW-0539">Nucleus</keyword>
<keyword evidence="4" id="KW-0804">Transcription</keyword>
<feature type="compositionally biased region" description="Basic residues" evidence="6">
    <location>
        <begin position="1"/>
        <end position="14"/>
    </location>
</feature>